<accession>A0A9D3Z4E5</accession>
<organism evidence="1 2">
    <name type="scientific">Dreissena polymorpha</name>
    <name type="common">Zebra mussel</name>
    <name type="synonym">Mytilus polymorpha</name>
    <dbReference type="NCBI Taxonomy" id="45954"/>
    <lineage>
        <taxon>Eukaryota</taxon>
        <taxon>Metazoa</taxon>
        <taxon>Spiralia</taxon>
        <taxon>Lophotrochozoa</taxon>
        <taxon>Mollusca</taxon>
        <taxon>Bivalvia</taxon>
        <taxon>Autobranchia</taxon>
        <taxon>Heteroconchia</taxon>
        <taxon>Euheterodonta</taxon>
        <taxon>Imparidentia</taxon>
        <taxon>Neoheterodontei</taxon>
        <taxon>Myida</taxon>
        <taxon>Dreissenoidea</taxon>
        <taxon>Dreissenidae</taxon>
        <taxon>Dreissena</taxon>
    </lineage>
</organism>
<evidence type="ECO:0000313" key="2">
    <source>
        <dbReference type="Proteomes" id="UP000828390"/>
    </source>
</evidence>
<reference evidence="1" key="1">
    <citation type="journal article" date="2019" name="bioRxiv">
        <title>The Genome of the Zebra Mussel, Dreissena polymorpha: A Resource for Invasive Species Research.</title>
        <authorList>
            <person name="McCartney M.A."/>
            <person name="Auch B."/>
            <person name="Kono T."/>
            <person name="Mallez S."/>
            <person name="Zhang Y."/>
            <person name="Obille A."/>
            <person name="Becker A."/>
            <person name="Abrahante J.E."/>
            <person name="Garbe J."/>
            <person name="Badalamenti J.P."/>
            <person name="Herman A."/>
            <person name="Mangelson H."/>
            <person name="Liachko I."/>
            <person name="Sullivan S."/>
            <person name="Sone E.D."/>
            <person name="Koren S."/>
            <person name="Silverstein K.A.T."/>
            <person name="Beckman K.B."/>
            <person name="Gohl D.M."/>
        </authorList>
    </citation>
    <scope>NUCLEOTIDE SEQUENCE</scope>
    <source>
        <strain evidence="1">Duluth1</strain>
        <tissue evidence="1">Whole animal</tissue>
    </source>
</reference>
<keyword evidence="2" id="KW-1185">Reference proteome</keyword>
<protein>
    <submittedName>
        <fullName evidence="1">Uncharacterized protein</fullName>
    </submittedName>
</protein>
<name>A0A9D3Z4E5_DREPO</name>
<sequence length="60" mass="6607">MIIVRRWTVDSKHRLKRDRRIGAAAVVAYTSSGRTGRADLGGDMQTGTYMSGILKIPEVS</sequence>
<reference evidence="1" key="2">
    <citation type="submission" date="2020-11" db="EMBL/GenBank/DDBJ databases">
        <authorList>
            <person name="McCartney M.A."/>
            <person name="Auch B."/>
            <person name="Kono T."/>
            <person name="Mallez S."/>
            <person name="Becker A."/>
            <person name="Gohl D.M."/>
            <person name="Silverstein K.A.T."/>
            <person name="Koren S."/>
            <person name="Bechman K.B."/>
            <person name="Herman A."/>
            <person name="Abrahante J.E."/>
            <person name="Garbe J."/>
        </authorList>
    </citation>
    <scope>NUCLEOTIDE SEQUENCE</scope>
    <source>
        <strain evidence="1">Duluth1</strain>
        <tissue evidence="1">Whole animal</tissue>
    </source>
</reference>
<dbReference type="EMBL" id="JAIWYP010000014">
    <property type="protein sequence ID" value="KAH3710576.1"/>
    <property type="molecule type" value="Genomic_DNA"/>
</dbReference>
<gene>
    <name evidence="1" type="ORF">DPMN_070062</name>
</gene>
<dbReference type="AlphaFoldDB" id="A0A9D3Z4E5"/>
<evidence type="ECO:0000313" key="1">
    <source>
        <dbReference type="EMBL" id="KAH3710576.1"/>
    </source>
</evidence>
<proteinExistence type="predicted"/>
<comment type="caution">
    <text evidence="1">The sequence shown here is derived from an EMBL/GenBank/DDBJ whole genome shotgun (WGS) entry which is preliminary data.</text>
</comment>
<dbReference type="Proteomes" id="UP000828390">
    <property type="component" value="Unassembled WGS sequence"/>
</dbReference>